<dbReference type="Gene3D" id="3.10.350.10">
    <property type="entry name" value="LysM domain"/>
    <property type="match status" value="2"/>
</dbReference>
<dbReference type="Pfam" id="PF01476">
    <property type="entry name" value="LysM"/>
    <property type="match status" value="2"/>
</dbReference>
<dbReference type="Proteomes" id="UP000192569">
    <property type="component" value="Chromosome I"/>
</dbReference>
<protein>
    <submittedName>
        <fullName evidence="2">Spore coat assembly protein SafA</fullName>
    </submittedName>
</protein>
<organism evidence="2 3">
    <name type="scientific">Thermanaeromonas toyohensis ToBE</name>
    <dbReference type="NCBI Taxonomy" id="698762"/>
    <lineage>
        <taxon>Bacteria</taxon>
        <taxon>Bacillati</taxon>
        <taxon>Bacillota</taxon>
        <taxon>Clostridia</taxon>
        <taxon>Neomoorellales</taxon>
        <taxon>Neomoorellaceae</taxon>
        <taxon>Thermanaeromonas</taxon>
    </lineage>
</organism>
<dbReference type="InterPro" id="IPR036779">
    <property type="entry name" value="LysM_dom_sf"/>
</dbReference>
<sequence length="238" mass="27083">MAKSQHIPFCPGGFPYIVQRGDTMFLIAQRFNIPLDELIAANPHIADPDHIFPGQVICVPFKERFFCPGGFIYVVRRGDTLFEIARRFGTTVERIVEANPQITDPNLIYPGQRLCIPVFRPLLLRRLAFALFGTEHAPQAKGMGLLDGDQRMVTVVAWDLPDPHTLGMDKYMLWVRYREEDDFVTEDMHTVGHGMLICHHRLRPDPSPWGVLPFLVVGVRLPLFFGPVVLGGLLPVWW</sequence>
<feature type="domain" description="LysM" evidence="1">
    <location>
        <begin position="14"/>
        <end position="59"/>
    </location>
</feature>
<evidence type="ECO:0000313" key="2">
    <source>
        <dbReference type="EMBL" id="SMB98153.1"/>
    </source>
</evidence>
<dbReference type="RefSeq" id="WP_084665724.1">
    <property type="nucleotide sequence ID" value="NZ_LT838272.1"/>
</dbReference>
<reference evidence="2 3" key="1">
    <citation type="submission" date="2017-04" db="EMBL/GenBank/DDBJ databases">
        <authorList>
            <person name="Afonso C.L."/>
            <person name="Miller P.J."/>
            <person name="Scott M.A."/>
            <person name="Spackman E."/>
            <person name="Goraichik I."/>
            <person name="Dimitrov K.M."/>
            <person name="Suarez D.L."/>
            <person name="Swayne D.E."/>
        </authorList>
    </citation>
    <scope>NUCLEOTIDE SEQUENCE [LARGE SCALE GENOMIC DNA]</scope>
    <source>
        <strain evidence="2 3">ToBE</strain>
    </source>
</reference>
<dbReference type="SUPFAM" id="SSF54106">
    <property type="entry name" value="LysM domain"/>
    <property type="match status" value="2"/>
</dbReference>
<dbReference type="PROSITE" id="PS51782">
    <property type="entry name" value="LYSM"/>
    <property type="match status" value="2"/>
</dbReference>
<evidence type="ECO:0000313" key="3">
    <source>
        <dbReference type="Proteomes" id="UP000192569"/>
    </source>
</evidence>
<dbReference type="CDD" id="cd00118">
    <property type="entry name" value="LysM"/>
    <property type="match status" value="2"/>
</dbReference>
<name>A0A1W1VY33_9FIRM</name>
<dbReference type="PANTHER" id="PTHR33734:SF22">
    <property type="entry name" value="MEMBRANE-BOUND LYTIC MUREIN TRANSGLYCOSYLASE D"/>
    <property type="match status" value="1"/>
</dbReference>
<gene>
    <name evidence="2" type="ORF">SAMN00808754_2160</name>
</gene>
<dbReference type="SMART" id="SM00257">
    <property type="entry name" value="LysM"/>
    <property type="match status" value="2"/>
</dbReference>
<dbReference type="InterPro" id="IPR018392">
    <property type="entry name" value="LysM"/>
</dbReference>
<feature type="domain" description="LysM" evidence="1">
    <location>
        <begin position="71"/>
        <end position="116"/>
    </location>
</feature>
<keyword evidence="3" id="KW-1185">Reference proteome</keyword>
<evidence type="ECO:0000259" key="1">
    <source>
        <dbReference type="PROSITE" id="PS51782"/>
    </source>
</evidence>
<dbReference type="AlphaFoldDB" id="A0A1W1VY33"/>
<dbReference type="OrthoDB" id="529831at2"/>
<dbReference type="PANTHER" id="PTHR33734">
    <property type="entry name" value="LYSM DOMAIN-CONTAINING GPI-ANCHORED PROTEIN 2"/>
    <property type="match status" value="1"/>
</dbReference>
<accession>A0A1W1VY33</accession>
<proteinExistence type="predicted"/>
<dbReference type="STRING" id="698762.SAMN00808754_2160"/>
<dbReference type="EMBL" id="LT838272">
    <property type="protein sequence ID" value="SMB98153.1"/>
    <property type="molecule type" value="Genomic_DNA"/>
</dbReference>